<feature type="transmembrane region" description="Helical" evidence="5">
    <location>
        <begin position="77"/>
        <end position="102"/>
    </location>
</feature>
<dbReference type="PROSITE" id="PS50262">
    <property type="entry name" value="G_PROTEIN_RECEP_F1_2"/>
    <property type="match status" value="1"/>
</dbReference>
<evidence type="ECO:0000313" key="7">
    <source>
        <dbReference type="Proteomes" id="UP000887566"/>
    </source>
</evidence>
<dbReference type="InterPro" id="IPR017452">
    <property type="entry name" value="GPCR_Rhodpsn_7TM"/>
</dbReference>
<dbReference type="GO" id="GO:0016020">
    <property type="term" value="C:membrane"/>
    <property type="evidence" value="ECO:0007669"/>
    <property type="project" value="UniProtKB-SubCell"/>
</dbReference>
<dbReference type="PANTHER" id="PTHR24224:SF37">
    <property type="entry name" value="G-PROTEIN COUPLED RECEPTORS FAMILY 1 PROFILE DOMAIN-CONTAINING PROTEIN"/>
    <property type="match status" value="1"/>
</dbReference>
<keyword evidence="2 5" id="KW-0812">Transmembrane</keyword>
<evidence type="ECO:0000256" key="2">
    <source>
        <dbReference type="ARBA" id="ARBA00022692"/>
    </source>
</evidence>
<feature type="domain" description="G-protein coupled receptors family 1 profile" evidence="6">
    <location>
        <begin position="53"/>
        <end position="348"/>
    </location>
</feature>
<proteinExistence type="predicted"/>
<evidence type="ECO:0000259" key="6">
    <source>
        <dbReference type="PROSITE" id="PS50262"/>
    </source>
</evidence>
<dbReference type="PANTHER" id="PTHR24224">
    <property type="entry name" value="CARDIOACCELERATORY PEPTIDE RECEPTOR-RELATED"/>
    <property type="match status" value="1"/>
</dbReference>
<keyword evidence="7" id="KW-1185">Reference proteome</keyword>
<reference evidence="8" key="1">
    <citation type="submission" date="2022-11" db="UniProtKB">
        <authorList>
            <consortium name="WormBaseParasite"/>
        </authorList>
    </citation>
    <scope>IDENTIFICATION</scope>
</reference>
<evidence type="ECO:0000256" key="4">
    <source>
        <dbReference type="ARBA" id="ARBA00023136"/>
    </source>
</evidence>
<sequence length="425" mass="47683">MTYKSIEASAVNSTLSEFREYVVILDLTDPQTNQMAATISTLYLMLASAGILLNALVLIRLLTLWRRQSDRFFEGSAMPLTIMTCSDLLSLISITVLVRFTFASSEGNYNTEVATAKCKTSIFLLHTSAGVSRWCWLFASSLRYAAVYHPMWHRRQWRLGHRAVPTILLASVFVNSWLLFTVKSTNLHCTVAPLLNSTQVNRWMHVAEMTWDYLAPVCITAVLDMRVLFLRPPRLGPVQKSQSDQSSNYSCDIRKMTCSTSSDPTLTTTSTHRRTNGGFCCSDRSPRSAYQWIAITSVNLLFNAPDFVLRLLNVFDIDISDTFLFSSAAIRTARFLYFVQFCINASYLSSVVFRRPVSSPNDKKTAQKWPAFPMLIAAVYANDVAHSNSNSVPLLCLDSLEPWPKVNGCHSVAEICTPPTENLSL</sequence>
<dbReference type="Gene3D" id="1.20.1070.10">
    <property type="entry name" value="Rhodopsin 7-helix transmembrane proteins"/>
    <property type="match status" value="1"/>
</dbReference>
<accession>A0A914USY3</accession>
<dbReference type="AlphaFoldDB" id="A0A914USY3"/>
<feature type="transmembrane region" description="Helical" evidence="5">
    <location>
        <begin position="163"/>
        <end position="180"/>
    </location>
</feature>
<keyword evidence="4 5" id="KW-0472">Membrane</keyword>
<dbReference type="SUPFAM" id="SSF81321">
    <property type="entry name" value="Family A G protein-coupled receptor-like"/>
    <property type="match status" value="1"/>
</dbReference>
<keyword evidence="3 5" id="KW-1133">Transmembrane helix</keyword>
<organism evidence="7 8">
    <name type="scientific">Plectus sambesii</name>
    <dbReference type="NCBI Taxonomy" id="2011161"/>
    <lineage>
        <taxon>Eukaryota</taxon>
        <taxon>Metazoa</taxon>
        <taxon>Ecdysozoa</taxon>
        <taxon>Nematoda</taxon>
        <taxon>Chromadorea</taxon>
        <taxon>Plectida</taxon>
        <taxon>Plectina</taxon>
        <taxon>Plectoidea</taxon>
        <taxon>Plectidae</taxon>
        <taxon>Plectus</taxon>
    </lineage>
</organism>
<evidence type="ECO:0000256" key="5">
    <source>
        <dbReference type="SAM" id="Phobius"/>
    </source>
</evidence>
<comment type="subcellular location">
    <subcellularLocation>
        <location evidence="1">Membrane</location>
    </subcellularLocation>
</comment>
<dbReference type="WBParaSite" id="PSAMB.scaffold1211size34264.g11642.t1">
    <property type="protein sequence ID" value="PSAMB.scaffold1211size34264.g11642.t1"/>
    <property type="gene ID" value="PSAMB.scaffold1211size34264.g11642"/>
</dbReference>
<name>A0A914USY3_9BILA</name>
<evidence type="ECO:0000313" key="8">
    <source>
        <dbReference type="WBParaSite" id="PSAMB.scaffold1211size34264.g11642.t1"/>
    </source>
</evidence>
<evidence type="ECO:0000256" key="3">
    <source>
        <dbReference type="ARBA" id="ARBA00022989"/>
    </source>
</evidence>
<dbReference type="InterPro" id="IPR052665">
    <property type="entry name" value="Neuropeptide-GPCR"/>
</dbReference>
<feature type="transmembrane region" description="Helical" evidence="5">
    <location>
        <begin position="42"/>
        <end position="65"/>
    </location>
</feature>
<protein>
    <submittedName>
        <fullName evidence="8">G-protein coupled receptors family 1 profile domain-containing protein</fullName>
    </submittedName>
</protein>
<dbReference type="Proteomes" id="UP000887566">
    <property type="component" value="Unplaced"/>
</dbReference>
<evidence type="ECO:0000256" key="1">
    <source>
        <dbReference type="ARBA" id="ARBA00004370"/>
    </source>
</evidence>